<reference evidence="2 3" key="1">
    <citation type="journal article" date="2019" name="Sci. Rep.">
        <title>Orb-weaving spider Araneus ventricosus genome elucidates the spidroin gene catalogue.</title>
        <authorList>
            <person name="Kono N."/>
            <person name="Nakamura H."/>
            <person name="Ohtoshi R."/>
            <person name="Moran D.A.P."/>
            <person name="Shinohara A."/>
            <person name="Yoshida Y."/>
            <person name="Fujiwara M."/>
            <person name="Mori M."/>
            <person name="Tomita M."/>
            <person name="Arakawa K."/>
        </authorList>
    </citation>
    <scope>NUCLEOTIDE SEQUENCE [LARGE SCALE GENOMIC DNA]</scope>
</reference>
<dbReference type="EMBL" id="BGPR01000366">
    <property type="protein sequence ID" value="GBM15945.1"/>
    <property type="molecule type" value="Genomic_DNA"/>
</dbReference>
<accession>A0A4Y2DK12</accession>
<feature type="region of interest" description="Disordered" evidence="1">
    <location>
        <begin position="68"/>
        <end position="111"/>
    </location>
</feature>
<sequence length="111" mass="12616">MMKVVINFFFVLRKVIKLKKEDTYEGRTDLHYSVGWEWHQPSTLNATHRTQITHDTIAKLIMKSKRTGSVIDARSGRPKTATDEGTSTQVPAAMVESPEDVATSDRERSRP</sequence>
<evidence type="ECO:0000313" key="2">
    <source>
        <dbReference type="EMBL" id="GBM15945.1"/>
    </source>
</evidence>
<protein>
    <submittedName>
        <fullName evidence="2">Uncharacterized protein</fullName>
    </submittedName>
</protein>
<keyword evidence="3" id="KW-1185">Reference proteome</keyword>
<dbReference type="Proteomes" id="UP000499080">
    <property type="component" value="Unassembled WGS sequence"/>
</dbReference>
<proteinExistence type="predicted"/>
<dbReference type="OrthoDB" id="8117402at2759"/>
<name>A0A4Y2DK12_ARAVE</name>
<evidence type="ECO:0000313" key="3">
    <source>
        <dbReference type="Proteomes" id="UP000499080"/>
    </source>
</evidence>
<dbReference type="AlphaFoldDB" id="A0A4Y2DK12"/>
<gene>
    <name evidence="2" type="ORF">AVEN_270613_1</name>
</gene>
<evidence type="ECO:0000256" key="1">
    <source>
        <dbReference type="SAM" id="MobiDB-lite"/>
    </source>
</evidence>
<organism evidence="2 3">
    <name type="scientific">Araneus ventricosus</name>
    <name type="common">Orbweaver spider</name>
    <name type="synonym">Epeira ventricosa</name>
    <dbReference type="NCBI Taxonomy" id="182803"/>
    <lineage>
        <taxon>Eukaryota</taxon>
        <taxon>Metazoa</taxon>
        <taxon>Ecdysozoa</taxon>
        <taxon>Arthropoda</taxon>
        <taxon>Chelicerata</taxon>
        <taxon>Arachnida</taxon>
        <taxon>Araneae</taxon>
        <taxon>Araneomorphae</taxon>
        <taxon>Entelegynae</taxon>
        <taxon>Araneoidea</taxon>
        <taxon>Araneidae</taxon>
        <taxon>Araneus</taxon>
    </lineage>
</organism>
<comment type="caution">
    <text evidence="2">The sequence shown here is derived from an EMBL/GenBank/DDBJ whole genome shotgun (WGS) entry which is preliminary data.</text>
</comment>